<keyword evidence="3" id="KW-1185">Reference proteome</keyword>
<feature type="transmembrane region" description="Helical" evidence="1">
    <location>
        <begin position="137"/>
        <end position="157"/>
    </location>
</feature>
<evidence type="ECO:0000256" key="1">
    <source>
        <dbReference type="SAM" id="Phobius"/>
    </source>
</evidence>
<feature type="transmembrane region" description="Helical" evidence="1">
    <location>
        <begin position="102"/>
        <end position="121"/>
    </location>
</feature>
<dbReference type="HOGENOM" id="CLU_917527_0_0_2"/>
<dbReference type="eggNOG" id="arCOG02922">
    <property type="taxonomic scope" value="Archaea"/>
</dbReference>
<dbReference type="Proteomes" id="UP000002613">
    <property type="component" value="Chromosome"/>
</dbReference>
<dbReference type="PaxDb" id="589924-Ferp_0937"/>
<reference evidence="2 3" key="2">
    <citation type="journal article" date="2011" name="Stand. Genomic Sci.">
        <title>Complete genome sequence of Ferroglobus placidus AEDII12DO.</title>
        <authorList>
            <person name="Anderson I."/>
            <person name="Risso C."/>
            <person name="Holmes D."/>
            <person name="Lucas S."/>
            <person name="Copeland A."/>
            <person name="Lapidus A."/>
            <person name="Cheng J.F."/>
            <person name="Bruce D."/>
            <person name="Goodwin L."/>
            <person name="Pitluck S."/>
            <person name="Saunders E."/>
            <person name="Brettin T."/>
            <person name="Detter J.C."/>
            <person name="Han C."/>
            <person name="Tapia R."/>
            <person name="Larimer F."/>
            <person name="Land M."/>
            <person name="Hauser L."/>
            <person name="Woyke T."/>
            <person name="Lovley D."/>
            <person name="Kyrpides N."/>
            <person name="Ivanova N."/>
        </authorList>
    </citation>
    <scope>NUCLEOTIDE SEQUENCE [LARGE SCALE GENOMIC DNA]</scope>
    <source>
        <strain evidence="3">DSM 10642 / AEDII12DO</strain>
    </source>
</reference>
<keyword evidence="1" id="KW-1133">Transmembrane helix</keyword>
<evidence type="ECO:0000313" key="3">
    <source>
        <dbReference type="Proteomes" id="UP000002613"/>
    </source>
</evidence>
<proteinExistence type="predicted"/>
<keyword evidence="1" id="KW-0472">Membrane</keyword>
<organism evidence="2 3">
    <name type="scientific">Ferroglobus placidus (strain DSM 10642 / AEDII12DO)</name>
    <dbReference type="NCBI Taxonomy" id="589924"/>
    <lineage>
        <taxon>Archaea</taxon>
        <taxon>Methanobacteriati</taxon>
        <taxon>Methanobacteriota</taxon>
        <taxon>Archaeoglobi</taxon>
        <taxon>Archaeoglobales</taxon>
        <taxon>Archaeoglobaceae</taxon>
        <taxon>Ferroglobus</taxon>
    </lineage>
</organism>
<evidence type="ECO:0000313" key="2">
    <source>
        <dbReference type="EMBL" id="ADC65102.1"/>
    </source>
</evidence>
<accession>D3RX89</accession>
<sequence length="290" mass="32499">MVITLILLLAFPAKALPKYSEETGLECAACHTNPKTGDLNEFGREFKVKKEFSRGVGREVVFIVGSLHLFSAVFWIGAIIFVHVILTPDIVVAGGAPKKELLLGWTGIFLTGITGFLLTYFKYASLEELLTSESGKIVLVKIFIYLFMLSTAVLLTFKLNKKFRESKINPSLISNVDIKKLERFDRIDDKSRVLVSVFGLVYDFSSSKSWKDGIHAGYHKAWRDLTEEIKNSPHGLSVLERFKPVGYVGNALENFKEVKSAVKAFKIMAYANLLLGVLAVFLGSYIRWMT</sequence>
<dbReference type="KEGG" id="fpl:Ferp_0937"/>
<dbReference type="SUPFAM" id="SSF55856">
    <property type="entry name" value="Cytochrome b5-like heme/steroid binding domain"/>
    <property type="match status" value="1"/>
</dbReference>
<gene>
    <name evidence="2" type="ordered locus">Ferp_0937</name>
</gene>
<dbReference type="STRING" id="589924.Ferp_0937"/>
<reference evidence="3" key="1">
    <citation type="submission" date="2010-02" db="EMBL/GenBank/DDBJ databases">
        <title>Complete sequence of Ferroglobus placidus DSM 10642.</title>
        <authorList>
            <consortium name="US DOE Joint Genome Institute"/>
            <person name="Lucas S."/>
            <person name="Copeland A."/>
            <person name="Lapidus A."/>
            <person name="Cheng J.-F."/>
            <person name="Bruce D."/>
            <person name="Goodwin L."/>
            <person name="Pitluck S."/>
            <person name="Saunders E."/>
            <person name="Brettin T."/>
            <person name="Detter J.C."/>
            <person name="Han C."/>
            <person name="Tapia R."/>
            <person name="Larimer F."/>
            <person name="Land M."/>
            <person name="Hauser L."/>
            <person name="Kyrpides N."/>
            <person name="Ivanova N."/>
            <person name="Holmes D."/>
            <person name="Lovley D."/>
            <person name="Kyrpides N."/>
            <person name="Anderson I.J."/>
            <person name="Woyke T."/>
        </authorList>
    </citation>
    <scope>NUCLEOTIDE SEQUENCE [LARGE SCALE GENOMIC DNA]</scope>
    <source>
        <strain evidence="3">DSM 10642 / AEDII12DO</strain>
    </source>
</reference>
<feature type="transmembrane region" description="Helical" evidence="1">
    <location>
        <begin position="269"/>
        <end position="288"/>
    </location>
</feature>
<name>D3RX89_FERPA</name>
<protein>
    <submittedName>
        <fullName evidence="2">Cytochrome b5</fullName>
    </submittedName>
</protein>
<dbReference type="AlphaFoldDB" id="D3RX89"/>
<dbReference type="eggNOG" id="arCOG05392">
    <property type="taxonomic scope" value="Archaea"/>
</dbReference>
<keyword evidence="1" id="KW-0812">Transmembrane</keyword>
<dbReference type="EMBL" id="CP001899">
    <property type="protein sequence ID" value="ADC65102.1"/>
    <property type="molecule type" value="Genomic_DNA"/>
</dbReference>
<dbReference type="InterPro" id="IPR036400">
    <property type="entry name" value="Cyt_B5-like_heme/steroid_sf"/>
</dbReference>